<dbReference type="SUPFAM" id="SSF53335">
    <property type="entry name" value="S-adenosyl-L-methionine-dependent methyltransferases"/>
    <property type="match status" value="1"/>
</dbReference>
<feature type="domain" description="Methyltransferase" evidence="1">
    <location>
        <begin position="18"/>
        <end position="114"/>
    </location>
</feature>
<dbReference type="GO" id="GO:0008168">
    <property type="term" value="F:methyltransferase activity"/>
    <property type="evidence" value="ECO:0007669"/>
    <property type="project" value="UniProtKB-KW"/>
</dbReference>
<organism evidence="2 3">
    <name type="scientific">Sulfobacillus harzensis</name>
    <dbReference type="NCBI Taxonomy" id="2729629"/>
    <lineage>
        <taxon>Bacteria</taxon>
        <taxon>Bacillati</taxon>
        <taxon>Bacillota</taxon>
        <taxon>Clostridia</taxon>
        <taxon>Eubacteriales</taxon>
        <taxon>Clostridiales Family XVII. Incertae Sedis</taxon>
        <taxon>Sulfobacillus</taxon>
    </lineage>
</organism>
<dbReference type="InterPro" id="IPR041698">
    <property type="entry name" value="Methyltransf_25"/>
</dbReference>
<dbReference type="Pfam" id="PF13649">
    <property type="entry name" value="Methyltransf_25"/>
    <property type="match status" value="1"/>
</dbReference>
<protein>
    <submittedName>
        <fullName evidence="2">Methyltransferase domain-containing protein</fullName>
    </submittedName>
</protein>
<gene>
    <name evidence="2" type="ORF">HIJ39_14310</name>
</gene>
<dbReference type="Proteomes" id="UP000533476">
    <property type="component" value="Unassembled WGS sequence"/>
</dbReference>
<sequence length="170" mass="18333">MPKAPVIEALAPRPGQTIADVGAGLGWLSWPLAEAVGPSGHVWAIDPSAEAVQALSEKALTHGVSQLQAVRAFAEAIPLPGDDVDGVVWHTVALHMGDRVRAMAETMRILKPGGFWVAVDWKIVPTPFGPPLHRRVSAEVLEKEALTTGFRLVRRFEPGPVTWGLIFQKD</sequence>
<keyword evidence="2" id="KW-0808">Transferase</keyword>
<proteinExistence type="predicted"/>
<dbReference type="EMBL" id="JABBVZ010000054">
    <property type="protein sequence ID" value="NMP23517.1"/>
    <property type="molecule type" value="Genomic_DNA"/>
</dbReference>
<dbReference type="CDD" id="cd02440">
    <property type="entry name" value="AdoMet_MTases"/>
    <property type="match status" value="1"/>
</dbReference>
<dbReference type="PANTHER" id="PTHR43591:SF24">
    <property type="entry name" value="2-METHOXY-6-POLYPRENYL-1,4-BENZOQUINOL METHYLASE, MITOCHONDRIAL"/>
    <property type="match status" value="1"/>
</dbReference>
<dbReference type="AlphaFoldDB" id="A0A7Y0L558"/>
<accession>A0A7Y0L558</accession>
<comment type="caution">
    <text evidence="2">The sequence shown here is derived from an EMBL/GenBank/DDBJ whole genome shotgun (WGS) entry which is preliminary data.</text>
</comment>
<name>A0A7Y0L558_9FIRM</name>
<dbReference type="PANTHER" id="PTHR43591">
    <property type="entry name" value="METHYLTRANSFERASE"/>
    <property type="match status" value="1"/>
</dbReference>
<evidence type="ECO:0000259" key="1">
    <source>
        <dbReference type="Pfam" id="PF13649"/>
    </source>
</evidence>
<dbReference type="Gene3D" id="3.40.50.150">
    <property type="entry name" value="Vaccinia Virus protein VP39"/>
    <property type="match status" value="1"/>
</dbReference>
<evidence type="ECO:0000313" key="3">
    <source>
        <dbReference type="Proteomes" id="UP000533476"/>
    </source>
</evidence>
<keyword evidence="3" id="KW-1185">Reference proteome</keyword>
<reference evidence="2 3" key="1">
    <citation type="submission" date="2020-04" db="EMBL/GenBank/DDBJ databases">
        <authorList>
            <person name="Zhang R."/>
            <person name="Schippers A."/>
        </authorList>
    </citation>
    <scope>NUCLEOTIDE SEQUENCE [LARGE SCALE GENOMIC DNA]</scope>
    <source>
        <strain evidence="2 3">DSM 109850</strain>
    </source>
</reference>
<keyword evidence="2" id="KW-0489">Methyltransferase</keyword>
<evidence type="ECO:0000313" key="2">
    <source>
        <dbReference type="EMBL" id="NMP23517.1"/>
    </source>
</evidence>
<dbReference type="InterPro" id="IPR029063">
    <property type="entry name" value="SAM-dependent_MTases_sf"/>
</dbReference>
<dbReference type="GO" id="GO:0032259">
    <property type="term" value="P:methylation"/>
    <property type="evidence" value="ECO:0007669"/>
    <property type="project" value="UniProtKB-KW"/>
</dbReference>